<feature type="coiled-coil region" evidence="1">
    <location>
        <begin position="96"/>
        <end position="130"/>
    </location>
</feature>
<dbReference type="EMBL" id="BGPR01191770">
    <property type="protein sequence ID" value="GBM93409.1"/>
    <property type="molecule type" value="Genomic_DNA"/>
</dbReference>
<protein>
    <submittedName>
        <fullName evidence="3">Uncharacterized protein</fullName>
    </submittedName>
</protein>
<name>A0A4Y2JSH4_ARAVE</name>
<feature type="region of interest" description="Disordered" evidence="2">
    <location>
        <begin position="222"/>
        <end position="243"/>
    </location>
</feature>
<keyword evidence="5" id="KW-1185">Reference proteome</keyword>
<organism evidence="3 5">
    <name type="scientific">Araneus ventricosus</name>
    <name type="common">Orbweaver spider</name>
    <name type="synonym">Epeira ventricosa</name>
    <dbReference type="NCBI Taxonomy" id="182803"/>
    <lineage>
        <taxon>Eukaryota</taxon>
        <taxon>Metazoa</taxon>
        <taxon>Ecdysozoa</taxon>
        <taxon>Arthropoda</taxon>
        <taxon>Chelicerata</taxon>
        <taxon>Arachnida</taxon>
        <taxon>Araneae</taxon>
        <taxon>Araneomorphae</taxon>
        <taxon>Entelegynae</taxon>
        <taxon>Araneoidea</taxon>
        <taxon>Araneidae</taxon>
        <taxon>Araneus</taxon>
    </lineage>
</organism>
<keyword evidence="1" id="KW-0175">Coiled coil</keyword>
<evidence type="ECO:0000313" key="5">
    <source>
        <dbReference type="Proteomes" id="UP000499080"/>
    </source>
</evidence>
<evidence type="ECO:0000313" key="4">
    <source>
        <dbReference type="EMBL" id="GBM93409.1"/>
    </source>
</evidence>
<dbReference type="Proteomes" id="UP000499080">
    <property type="component" value="Unassembled WGS sequence"/>
</dbReference>
<accession>A0A4Y2JSH4</accession>
<evidence type="ECO:0000313" key="3">
    <source>
        <dbReference type="EMBL" id="GBM93353.1"/>
    </source>
</evidence>
<comment type="caution">
    <text evidence="3">The sequence shown here is derived from an EMBL/GenBank/DDBJ whole genome shotgun (WGS) entry which is preliminary data.</text>
</comment>
<dbReference type="EMBL" id="BGPR01191753">
    <property type="protein sequence ID" value="GBM93353.1"/>
    <property type="molecule type" value="Genomic_DNA"/>
</dbReference>
<dbReference type="AlphaFoldDB" id="A0A4Y2JSH4"/>
<feature type="region of interest" description="Disordered" evidence="2">
    <location>
        <begin position="57"/>
        <end position="88"/>
    </location>
</feature>
<evidence type="ECO:0000256" key="2">
    <source>
        <dbReference type="SAM" id="MobiDB-lite"/>
    </source>
</evidence>
<proteinExistence type="predicted"/>
<sequence>LSPSPYGEDREMTRVGSDSHVHQLALAVPPTDLMIQLQRNLSEDFHRKIQEWDKMRGCGNTSCSPQWDRKPSDTWKSRKKSERQEEKAVKPKIKDLTWLEKELQKVEKEKERLSKERLKYEQRAMRLEKLRETVLGASNSKREVLVKTSAGEFRFEGISDAFTKKLYEWETKRGVGMEYSTIALLNSSKLMSHGSSGTMQRMLSKSESSIADIGLNSSNSLPSAKLSDSADGDRQNHLSRADSEPDLSTLTAAFGGNLGASASVSYIILTLHQCMLNLR</sequence>
<feature type="non-terminal residue" evidence="3">
    <location>
        <position position="1"/>
    </location>
</feature>
<feature type="compositionally biased region" description="Basic and acidic residues" evidence="2">
    <location>
        <begin position="231"/>
        <end position="243"/>
    </location>
</feature>
<gene>
    <name evidence="4" type="ORF">AVEN_157663_1</name>
    <name evidence="3" type="ORF">AVEN_275094_1</name>
</gene>
<dbReference type="OrthoDB" id="6493491at2759"/>
<feature type="compositionally biased region" description="Basic and acidic residues" evidence="2">
    <location>
        <begin position="67"/>
        <end position="88"/>
    </location>
</feature>
<reference evidence="3 5" key="1">
    <citation type="journal article" date="2019" name="Sci. Rep.">
        <title>Orb-weaving spider Araneus ventricosus genome elucidates the spidroin gene catalogue.</title>
        <authorList>
            <person name="Kono N."/>
            <person name="Nakamura H."/>
            <person name="Ohtoshi R."/>
            <person name="Moran D.A.P."/>
            <person name="Shinohara A."/>
            <person name="Yoshida Y."/>
            <person name="Fujiwara M."/>
            <person name="Mori M."/>
            <person name="Tomita M."/>
            <person name="Arakawa K."/>
        </authorList>
    </citation>
    <scope>NUCLEOTIDE SEQUENCE [LARGE SCALE GENOMIC DNA]</scope>
</reference>
<evidence type="ECO:0000256" key="1">
    <source>
        <dbReference type="SAM" id="Coils"/>
    </source>
</evidence>